<dbReference type="SUPFAM" id="SSF53756">
    <property type="entry name" value="UDP-Glycosyltransferase/glycogen phosphorylase"/>
    <property type="match status" value="1"/>
</dbReference>
<evidence type="ECO:0000256" key="1">
    <source>
        <dbReference type="SAM" id="Phobius"/>
    </source>
</evidence>
<dbReference type="EMBL" id="FQVF01000029">
    <property type="protein sequence ID" value="SHG75049.1"/>
    <property type="molecule type" value="Genomic_DNA"/>
</dbReference>
<keyword evidence="1" id="KW-0472">Membrane</keyword>
<evidence type="ECO:0000313" key="3">
    <source>
        <dbReference type="Proteomes" id="UP000184517"/>
    </source>
</evidence>
<dbReference type="Proteomes" id="UP000184517">
    <property type="component" value="Unassembled WGS sequence"/>
</dbReference>
<organism evidence="2 3">
    <name type="scientific">Marinomonas polaris DSM 16579</name>
    <dbReference type="NCBI Taxonomy" id="1122206"/>
    <lineage>
        <taxon>Bacteria</taxon>
        <taxon>Pseudomonadati</taxon>
        <taxon>Pseudomonadota</taxon>
        <taxon>Gammaproteobacteria</taxon>
        <taxon>Oceanospirillales</taxon>
        <taxon>Oceanospirillaceae</taxon>
        <taxon>Marinomonas</taxon>
    </lineage>
</organism>
<dbReference type="AlphaFoldDB" id="A0A1M5MDQ9"/>
<evidence type="ECO:0000313" key="2">
    <source>
        <dbReference type="EMBL" id="SHG75049.1"/>
    </source>
</evidence>
<name>A0A1M5MDQ9_9GAMM</name>
<feature type="transmembrane region" description="Helical" evidence="1">
    <location>
        <begin position="64"/>
        <end position="85"/>
    </location>
</feature>
<reference evidence="3" key="1">
    <citation type="submission" date="2016-11" db="EMBL/GenBank/DDBJ databases">
        <authorList>
            <person name="Varghese N."/>
            <person name="Submissions S."/>
        </authorList>
    </citation>
    <scope>NUCLEOTIDE SEQUENCE [LARGE SCALE GENOMIC DNA]</scope>
    <source>
        <strain evidence="3">DSM 16579</strain>
    </source>
</reference>
<gene>
    <name evidence="2" type="ORF">SAMN02745753_04438</name>
</gene>
<proteinExistence type="predicted"/>
<dbReference type="OrthoDB" id="9815351at2"/>
<dbReference type="GO" id="GO:0016740">
    <property type="term" value="F:transferase activity"/>
    <property type="evidence" value="ECO:0007669"/>
    <property type="project" value="UniProtKB-KW"/>
</dbReference>
<dbReference type="Pfam" id="PF13692">
    <property type="entry name" value="Glyco_trans_1_4"/>
    <property type="match status" value="1"/>
</dbReference>
<protein>
    <submittedName>
        <fullName evidence="2">Glycosyltransferase involved in cell wall bisynthesis</fullName>
    </submittedName>
</protein>
<feature type="transmembrane region" description="Helical" evidence="1">
    <location>
        <begin position="105"/>
        <end position="122"/>
    </location>
</feature>
<accession>A0A1M5MDQ9</accession>
<dbReference type="STRING" id="1122206.SAMN02745753_04438"/>
<dbReference type="RefSeq" id="WP_072842180.1">
    <property type="nucleotide sequence ID" value="NZ_FQVF01000029.1"/>
</dbReference>
<keyword evidence="3" id="KW-1185">Reference proteome</keyword>
<keyword evidence="1" id="KW-0812">Transmembrane</keyword>
<keyword evidence="1" id="KW-1133">Transmembrane helix</keyword>
<sequence length="337" mass="39564">MNSILLCDHYLDPRLVRRKKWLDGFFGSCDVYVDKTRGEHFKNDGMMEKDINEIKIKHILKSDLIYISGVRVLISHFTYFLIARLLNKNMVYEIPDLPLRSKSKVKNYIISFIFKFLVFLLFKRVVITSSAFVHKLPKKIDFYECENLPSEVDSYNKVKSKKLKTIAFVGVLRYLKQMEFLIKYASMRQVCVDFYGGPDDAIEELKKYNDGLNIHAPIRFFGKFKSSDIKFIYDDIAFVYSVYDVEQENVRLALPNKLYESILFKTPIIVSKKTHLSNMVEKEKCGFSVDSQNFNDFCIDMDIGLADTYQFDSGVLEDKILNQEIRFIDWIKKSLLF</sequence>
<keyword evidence="2" id="KW-0808">Transferase</keyword>
<dbReference type="Gene3D" id="3.40.50.2000">
    <property type="entry name" value="Glycogen Phosphorylase B"/>
    <property type="match status" value="1"/>
</dbReference>